<evidence type="ECO:0000313" key="2">
    <source>
        <dbReference type="EMBL" id="AYQ72256.1"/>
    </source>
</evidence>
<protein>
    <submittedName>
        <fullName evidence="2">Erythromycin esterase family protein</fullName>
    </submittedName>
</protein>
<dbReference type="Gene3D" id="3.40.1660.10">
    <property type="entry name" value="EreA-like (biosynthetic domain)"/>
    <property type="match status" value="1"/>
</dbReference>
<dbReference type="PANTHER" id="PTHR31299">
    <property type="entry name" value="ESTERASE, PUTATIVE (AFU_ORTHOLOGUE AFUA_1G05850)-RELATED"/>
    <property type="match status" value="1"/>
</dbReference>
<reference evidence="2 3" key="1">
    <citation type="submission" date="2018-10" db="EMBL/GenBank/DDBJ databases">
        <title>Genome Sequence of Cohnella sp.</title>
        <authorList>
            <person name="Srinivasan S."/>
            <person name="Kim M.K."/>
        </authorList>
    </citation>
    <scope>NUCLEOTIDE SEQUENCE [LARGE SCALE GENOMIC DNA]</scope>
    <source>
        <strain evidence="2 3">18JY8-7</strain>
    </source>
</reference>
<dbReference type="GO" id="GO:0046677">
    <property type="term" value="P:response to antibiotic"/>
    <property type="evidence" value="ECO:0007669"/>
    <property type="project" value="InterPro"/>
</dbReference>
<keyword evidence="1" id="KW-0175">Coiled coil</keyword>
<dbReference type="Proteomes" id="UP000269097">
    <property type="component" value="Chromosome"/>
</dbReference>
<feature type="coiled-coil region" evidence="1">
    <location>
        <begin position="199"/>
        <end position="226"/>
    </location>
</feature>
<dbReference type="InterPro" id="IPR007815">
    <property type="entry name" value="Emycin_Estase"/>
</dbReference>
<dbReference type="AlphaFoldDB" id="A0A3G3JVK2"/>
<sequence length="424" mass="48236">MFHSDAEKLIGQIRERSIPLNRPDDLDAIVEAAADARVVLLGEASHGTSEFYTLRMEITKRLIRTKGFHFVAVEGDWPSCGTLNRYVKNAPGAAVSVREALEDFNRWPTWMWANREVMELADWLRKHNDELSQSGRKVGFYGLDVYSLWESMEEVIRHLERTGASELQTAKEAFACFDPFSRDPQTYGVSAAFFSDTCEDEVVKLLSELRAKRKRAEEDAEAALHDEVNALVAVNAERYYRSMVRGGPESWNIRDEHMVEALNRVRAFYGPDAKAIVWEHNTHIGDARATDMAEEGMVNVGQLVREQLGRDQVFAVGFGSHRGTVIAAREWGGEIERMDVPPAIDGSWEDLMHRAGREDKIVMLREHEDLFAETIGHRAIGVVYHPRRERGNYVPSRMSSRYDAFVYVDVTKALEPLQVEVLHV</sequence>
<accession>A0A3G3JVK2</accession>
<dbReference type="InterPro" id="IPR052036">
    <property type="entry name" value="Hydrolase/PRTase-associated"/>
</dbReference>
<proteinExistence type="predicted"/>
<dbReference type="CDD" id="cd14728">
    <property type="entry name" value="Ere-like"/>
    <property type="match status" value="1"/>
</dbReference>
<dbReference type="KEGG" id="coh:EAV92_06555"/>
<gene>
    <name evidence="2" type="ORF">EAV92_06555</name>
</gene>
<dbReference type="PANTHER" id="PTHR31299:SF0">
    <property type="entry name" value="ESTERASE, PUTATIVE (AFU_ORTHOLOGUE AFUA_1G05850)-RELATED"/>
    <property type="match status" value="1"/>
</dbReference>
<name>A0A3G3JVK2_9BACL</name>
<evidence type="ECO:0000313" key="3">
    <source>
        <dbReference type="Proteomes" id="UP000269097"/>
    </source>
</evidence>
<organism evidence="2 3">
    <name type="scientific">Cohnella candidum</name>
    <dbReference type="NCBI Taxonomy" id="2674991"/>
    <lineage>
        <taxon>Bacteria</taxon>
        <taxon>Bacillati</taxon>
        <taxon>Bacillota</taxon>
        <taxon>Bacilli</taxon>
        <taxon>Bacillales</taxon>
        <taxon>Paenibacillaceae</taxon>
        <taxon>Cohnella</taxon>
    </lineage>
</organism>
<dbReference type="Pfam" id="PF05139">
    <property type="entry name" value="Erythro_esteras"/>
    <property type="match status" value="1"/>
</dbReference>
<evidence type="ECO:0000256" key="1">
    <source>
        <dbReference type="SAM" id="Coils"/>
    </source>
</evidence>
<dbReference type="PIRSF" id="PIRSF036794">
    <property type="entry name" value="UCP_erythr_ester"/>
    <property type="match status" value="1"/>
</dbReference>
<dbReference type="RefSeq" id="WP_123040316.1">
    <property type="nucleotide sequence ID" value="NZ_CP033433.1"/>
</dbReference>
<dbReference type="Gene3D" id="3.30.1870.10">
    <property type="entry name" value="EreA-like, domain 2"/>
    <property type="match status" value="1"/>
</dbReference>
<dbReference type="SUPFAM" id="SSF159501">
    <property type="entry name" value="EreA/ChaN-like"/>
    <property type="match status" value="1"/>
</dbReference>
<dbReference type="InterPro" id="IPR014622">
    <property type="entry name" value="UCP036794_erythomycin"/>
</dbReference>
<keyword evidence="3" id="KW-1185">Reference proteome</keyword>
<dbReference type="EMBL" id="CP033433">
    <property type="protein sequence ID" value="AYQ72256.1"/>
    <property type="molecule type" value="Genomic_DNA"/>
</dbReference>